<evidence type="ECO:0000259" key="2">
    <source>
        <dbReference type="Pfam" id="PF09204"/>
    </source>
</evidence>
<dbReference type="Pfam" id="PF09204">
    <property type="entry name" value="Colicin_immun"/>
    <property type="match status" value="1"/>
</dbReference>
<keyword evidence="4" id="KW-1185">Reference proteome</keyword>
<dbReference type="RefSeq" id="WP_381613727.1">
    <property type="nucleotide sequence ID" value="NZ_JBHTEB010000001.1"/>
</dbReference>
<protein>
    <submittedName>
        <fullName evidence="3">Colicin immunity domain-containing protein</fullName>
    </submittedName>
</protein>
<evidence type="ECO:0000313" key="4">
    <source>
        <dbReference type="Proteomes" id="UP001597023"/>
    </source>
</evidence>
<dbReference type="Proteomes" id="UP001597023">
    <property type="component" value="Unassembled WGS sequence"/>
</dbReference>
<proteinExistence type="predicted"/>
<keyword evidence="1" id="KW-0472">Membrane</keyword>
<name>A0ABW2WEA3_9ACTN</name>
<reference evidence="4" key="1">
    <citation type="journal article" date="2019" name="Int. J. Syst. Evol. Microbiol.">
        <title>The Global Catalogue of Microorganisms (GCM) 10K type strain sequencing project: providing services to taxonomists for standard genome sequencing and annotation.</title>
        <authorList>
            <consortium name="The Broad Institute Genomics Platform"/>
            <consortium name="The Broad Institute Genome Sequencing Center for Infectious Disease"/>
            <person name="Wu L."/>
            <person name="Ma J."/>
        </authorList>
    </citation>
    <scope>NUCLEOTIDE SEQUENCE [LARGE SCALE GENOMIC DNA]</scope>
    <source>
        <strain evidence="4">CGMCC 4.7400</strain>
    </source>
</reference>
<evidence type="ECO:0000256" key="1">
    <source>
        <dbReference type="SAM" id="Phobius"/>
    </source>
</evidence>
<feature type="transmembrane region" description="Helical" evidence="1">
    <location>
        <begin position="12"/>
        <end position="33"/>
    </location>
</feature>
<feature type="domain" description="Colicin D immunity protein" evidence="2">
    <location>
        <begin position="88"/>
        <end position="162"/>
    </location>
</feature>
<dbReference type="InterPro" id="IPR015287">
    <property type="entry name" value="Colicin_D_immunity_dom"/>
</dbReference>
<evidence type="ECO:0000313" key="3">
    <source>
        <dbReference type="EMBL" id="MFD0317805.1"/>
    </source>
</evidence>
<dbReference type="InterPro" id="IPR036471">
    <property type="entry name" value="Colicin_D_sf"/>
</dbReference>
<organism evidence="3 4">
    <name type="scientific">Streptomyces flavalbus</name>
    <dbReference type="NCBI Taxonomy" id="2665155"/>
    <lineage>
        <taxon>Bacteria</taxon>
        <taxon>Bacillati</taxon>
        <taxon>Actinomycetota</taxon>
        <taxon>Actinomycetes</taxon>
        <taxon>Kitasatosporales</taxon>
        <taxon>Streptomycetaceae</taxon>
        <taxon>Streptomyces</taxon>
    </lineage>
</organism>
<gene>
    <name evidence="3" type="ORF">ACFQZ6_27040</name>
</gene>
<keyword evidence="1" id="KW-1133">Transmembrane helix</keyword>
<dbReference type="Gene3D" id="1.20.120.650">
    <property type="entry name" value="Colicin D"/>
    <property type="match status" value="1"/>
</dbReference>
<sequence>MVLRTPGSEGVVLFLAEGYALITGTTVFMTAAVSEGVDTARARFGRYARTLGERHPALTAVASAHPPRYRAWSHPGEADPDSGVARQLALLGAFVDGACGAAEFARGWWEARRVSQANGERARGALGDLLDEVFRTLEDYSVDPDLAEPGDLDDTGLRTAVRAVWAGRKGTE</sequence>
<dbReference type="EMBL" id="JBHTEB010000001">
    <property type="protein sequence ID" value="MFD0317805.1"/>
    <property type="molecule type" value="Genomic_DNA"/>
</dbReference>
<keyword evidence="1" id="KW-0812">Transmembrane</keyword>
<accession>A0ABW2WEA3</accession>
<comment type="caution">
    <text evidence="3">The sequence shown here is derived from an EMBL/GenBank/DDBJ whole genome shotgun (WGS) entry which is preliminary data.</text>
</comment>